<dbReference type="EMBL" id="JACRIW010000048">
    <property type="protein sequence ID" value="MBI5169292.1"/>
    <property type="molecule type" value="Genomic_DNA"/>
</dbReference>
<evidence type="ECO:0000256" key="9">
    <source>
        <dbReference type="ARBA" id="ARBA00022679"/>
    </source>
</evidence>
<dbReference type="GO" id="GO:0006168">
    <property type="term" value="P:adenine salvage"/>
    <property type="evidence" value="ECO:0007669"/>
    <property type="project" value="InterPro"/>
</dbReference>
<dbReference type="InterPro" id="IPR000836">
    <property type="entry name" value="PRTase_dom"/>
</dbReference>
<feature type="domain" description="Phosphoribosyltransferase" evidence="12">
    <location>
        <begin position="46"/>
        <end position="145"/>
    </location>
</feature>
<evidence type="ECO:0000256" key="11">
    <source>
        <dbReference type="HAMAP-Rule" id="MF_00004"/>
    </source>
</evidence>
<dbReference type="SUPFAM" id="SSF53271">
    <property type="entry name" value="PRTase-like"/>
    <property type="match status" value="1"/>
</dbReference>
<dbReference type="GO" id="GO:0006166">
    <property type="term" value="P:purine ribonucleoside salvage"/>
    <property type="evidence" value="ECO:0007669"/>
    <property type="project" value="UniProtKB-UniRule"/>
</dbReference>
<evidence type="ECO:0000256" key="10">
    <source>
        <dbReference type="ARBA" id="ARBA00022726"/>
    </source>
</evidence>
<dbReference type="NCBIfam" id="NF002634">
    <property type="entry name" value="PRK02304.1-3"/>
    <property type="match status" value="1"/>
</dbReference>
<organism evidence="13 14">
    <name type="scientific">Eiseniibacteriota bacterium</name>
    <dbReference type="NCBI Taxonomy" id="2212470"/>
    <lineage>
        <taxon>Bacteria</taxon>
        <taxon>Candidatus Eiseniibacteriota</taxon>
    </lineage>
</organism>
<dbReference type="Gene3D" id="3.40.50.2020">
    <property type="match status" value="1"/>
</dbReference>
<evidence type="ECO:0000256" key="7">
    <source>
        <dbReference type="ARBA" id="ARBA00022490"/>
    </source>
</evidence>
<accession>A0A933SB60</accession>
<evidence type="ECO:0000259" key="12">
    <source>
        <dbReference type="Pfam" id="PF00156"/>
    </source>
</evidence>
<keyword evidence="10 11" id="KW-0660">Purine salvage</keyword>
<comment type="catalytic activity">
    <reaction evidence="1 11">
        <text>AMP + diphosphate = 5-phospho-alpha-D-ribose 1-diphosphate + adenine</text>
        <dbReference type="Rhea" id="RHEA:16609"/>
        <dbReference type="ChEBI" id="CHEBI:16708"/>
        <dbReference type="ChEBI" id="CHEBI:33019"/>
        <dbReference type="ChEBI" id="CHEBI:58017"/>
        <dbReference type="ChEBI" id="CHEBI:456215"/>
        <dbReference type="EC" id="2.4.2.7"/>
    </reaction>
</comment>
<dbReference type="FunFam" id="3.40.50.2020:FF:000021">
    <property type="entry name" value="Adenine phosphoribosyltransferase"/>
    <property type="match status" value="1"/>
</dbReference>
<dbReference type="GO" id="GO:0016208">
    <property type="term" value="F:AMP binding"/>
    <property type="evidence" value="ECO:0007669"/>
    <property type="project" value="TreeGrafter"/>
</dbReference>
<dbReference type="InterPro" id="IPR029057">
    <property type="entry name" value="PRTase-like"/>
</dbReference>
<keyword evidence="9 11" id="KW-0808">Transferase</keyword>
<comment type="caution">
    <text evidence="13">The sequence shown here is derived from an EMBL/GenBank/DDBJ whole genome shotgun (WGS) entry which is preliminary data.</text>
</comment>
<comment type="function">
    <text evidence="2 11">Catalyzes a salvage reaction resulting in the formation of AMP, that is energically less costly than de novo synthesis.</text>
</comment>
<dbReference type="Pfam" id="PF00156">
    <property type="entry name" value="Pribosyltran"/>
    <property type="match status" value="1"/>
</dbReference>
<sequence length="172" mass="18664">MDLRSYIRDVPDFPRKGILFKDITPLIGDPAAFAESVKQLANRVPKPDAVVAIESRGFIFGAPLAQHWNVPFVPARKFGKLPGKTVRQVYSLEYGEDTLELHADALRRGWEVVVVDDLLATGGTAAATIGLVEQLGARVAAALFAIELSGLGGRDKLAPTRVEALLKFDVKE</sequence>
<dbReference type="EC" id="2.4.2.7" evidence="6 11"/>
<dbReference type="NCBIfam" id="TIGR01090">
    <property type="entry name" value="apt"/>
    <property type="match status" value="1"/>
</dbReference>
<keyword evidence="8 11" id="KW-0328">Glycosyltransferase</keyword>
<dbReference type="GO" id="GO:0044209">
    <property type="term" value="P:AMP salvage"/>
    <property type="evidence" value="ECO:0007669"/>
    <property type="project" value="UniProtKB-UniRule"/>
</dbReference>
<evidence type="ECO:0000256" key="5">
    <source>
        <dbReference type="ARBA" id="ARBA00008391"/>
    </source>
</evidence>
<name>A0A933SB60_UNCEI</name>
<evidence type="ECO:0000256" key="1">
    <source>
        <dbReference type="ARBA" id="ARBA00000868"/>
    </source>
</evidence>
<dbReference type="NCBIfam" id="NF002636">
    <property type="entry name" value="PRK02304.1-5"/>
    <property type="match status" value="1"/>
</dbReference>
<proteinExistence type="inferred from homology"/>
<evidence type="ECO:0000256" key="6">
    <source>
        <dbReference type="ARBA" id="ARBA00011893"/>
    </source>
</evidence>
<comment type="similarity">
    <text evidence="5 11">Belongs to the purine/pyrimidine phosphoribosyltransferase family.</text>
</comment>
<evidence type="ECO:0000256" key="8">
    <source>
        <dbReference type="ARBA" id="ARBA00022676"/>
    </source>
</evidence>
<dbReference type="GO" id="GO:0003999">
    <property type="term" value="F:adenine phosphoribosyltransferase activity"/>
    <property type="evidence" value="ECO:0007669"/>
    <property type="project" value="UniProtKB-UniRule"/>
</dbReference>
<evidence type="ECO:0000256" key="4">
    <source>
        <dbReference type="ARBA" id="ARBA00004659"/>
    </source>
</evidence>
<dbReference type="PANTHER" id="PTHR32315:SF3">
    <property type="entry name" value="ADENINE PHOSPHORIBOSYLTRANSFERASE"/>
    <property type="match status" value="1"/>
</dbReference>
<dbReference type="Proteomes" id="UP000696931">
    <property type="component" value="Unassembled WGS sequence"/>
</dbReference>
<dbReference type="InterPro" id="IPR050054">
    <property type="entry name" value="UPRTase/APRTase"/>
</dbReference>
<dbReference type="AlphaFoldDB" id="A0A933SB60"/>
<dbReference type="GO" id="GO:0005737">
    <property type="term" value="C:cytoplasm"/>
    <property type="evidence" value="ECO:0007669"/>
    <property type="project" value="UniProtKB-SubCell"/>
</dbReference>
<reference evidence="13" key="1">
    <citation type="submission" date="2020-07" db="EMBL/GenBank/DDBJ databases">
        <title>Huge and variable diversity of episymbiotic CPR bacteria and DPANN archaea in groundwater ecosystems.</title>
        <authorList>
            <person name="He C.Y."/>
            <person name="Keren R."/>
            <person name="Whittaker M."/>
            <person name="Farag I.F."/>
            <person name="Doudna J."/>
            <person name="Cate J.H.D."/>
            <person name="Banfield J.F."/>
        </authorList>
    </citation>
    <scope>NUCLEOTIDE SEQUENCE</scope>
    <source>
        <strain evidence="13">NC_groundwater_1813_Pr3_B-0.1um_71_17</strain>
    </source>
</reference>
<evidence type="ECO:0000313" key="14">
    <source>
        <dbReference type="Proteomes" id="UP000696931"/>
    </source>
</evidence>
<dbReference type="GO" id="GO:0002055">
    <property type="term" value="F:adenine binding"/>
    <property type="evidence" value="ECO:0007669"/>
    <property type="project" value="TreeGrafter"/>
</dbReference>
<evidence type="ECO:0000256" key="2">
    <source>
        <dbReference type="ARBA" id="ARBA00003968"/>
    </source>
</evidence>
<comment type="subunit">
    <text evidence="11">Homodimer.</text>
</comment>
<dbReference type="PANTHER" id="PTHR32315">
    <property type="entry name" value="ADENINE PHOSPHORIBOSYLTRANSFERASE"/>
    <property type="match status" value="1"/>
</dbReference>
<evidence type="ECO:0000313" key="13">
    <source>
        <dbReference type="EMBL" id="MBI5169292.1"/>
    </source>
</evidence>
<comment type="pathway">
    <text evidence="4 11">Purine metabolism; AMP biosynthesis via salvage pathway; AMP from adenine: step 1/1.</text>
</comment>
<comment type="subcellular location">
    <subcellularLocation>
        <location evidence="3 11">Cytoplasm</location>
    </subcellularLocation>
</comment>
<protein>
    <recommendedName>
        <fullName evidence="6 11">Adenine phosphoribosyltransferase</fullName>
        <shortName evidence="11">APRT</shortName>
        <ecNumber evidence="6 11">2.4.2.7</ecNumber>
    </recommendedName>
</protein>
<evidence type="ECO:0000256" key="3">
    <source>
        <dbReference type="ARBA" id="ARBA00004496"/>
    </source>
</evidence>
<dbReference type="HAMAP" id="MF_00004">
    <property type="entry name" value="Aden_phosphoribosyltr"/>
    <property type="match status" value="1"/>
</dbReference>
<dbReference type="InterPro" id="IPR005764">
    <property type="entry name" value="Ade_phspho_trans"/>
</dbReference>
<gene>
    <name evidence="11" type="primary">apt</name>
    <name evidence="13" type="ORF">HZA61_07375</name>
</gene>
<keyword evidence="7 11" id="KW-0963">Cytoplasm</keyword>
<dbReference type="CDD" id="cd06223">
    <property type="entry name" value="PRTases_typeI"/>
    <property type="match status" value="1"/>
</dbReference>